<proteinExistence type="predicted"/>
<name>A0AAD5DYS0_9CHLO</name>
<evidence type="ECO:0000313" key="4">
    <source>
        <dbReference type="Proteomes" id="UP001205105"/>
    </source>
</evidence>
<dbReference type="Proteomes" id="UP001205105">
    <property type="component" value="Unassembled WGS sequence"/>
</dbReference>
<dbReference type="EMBL" id="JADXDR010000010">
    <property type="protein sequence ID" value="KAI7846087.1"/>
    <property type="molecule type" value="Genomic_DNA"/>
</dbReference>
<evidence type="ECO:0000259" key="2">
    <source>
        <dbReference type="Pfam" id="PF17846"/>
    </source>
</evidence>
<organism evidence="3 4">
    <name type="scientific">Chlorella ohadii</name>
    <dbReference type="NCBI Taxonomy" id="2649997"/>
    <lineage>
        <taxon>Eukaryota</taxon>
        <taxon>Viridiplantae</taxon>
        <taxon>Chlorophyta</taxon>
        <taxon>core chlorophytes</taxon>
        <taxon>Trebouxiophyceae</taxon>
        <taxon>Chlorellales</taxon>
        <taxon>Chlorellaceae</taxon>
        <taxon>Chlorella clade</taxon>
        <taxon>Chlorella</taxon>
    </lineage>
</organism>
<comment type="caution">
    <text evidence="3">The sequence shown here is derived from an EMBL/GenBank/DDBJ whole genome shotgun (WGS) entry which is preliminary data.</text>
</comment>
<evidence type="ECO:0000256" key="1">
    <source>
        <dbReference type="SAM" id="MobiDB-lite"/>
    </source>
</evidence>
<reference evidence="3" key="1">
    <citation type="submission" date="2020-11" db="EMBL/GenBank/DDBJ databases">
        <title>Chlorella ohadii genome sequencing and assembly.</title>
        <authorList>
            <person name="Murik O."/>
            <person name="Treves H."/>
            <person name="Kedem I."/>
            <person name="Shotland Y."/>
            <person name="Kaplan A."/>
        </authorList>
    </citation>
    <scope>NUCLEOTIDE SEQUENCE</scope>
    <source>
        <strain evidence="3">1</strain>
    </source>
</reference>
<feature type="region of interest" description="Disordered" evidence="1">
    <location>
        <begin position="346"/>
        <end position="372"/>
    </location>
</feature>
<feature type="domain" description="Xrn1 helical" evidence="2">
    <location>
        <begin position="4"/>
        <end position="347"/>
    </location>
</feature>
<accession>A0AAD5DYS0</accession>
<sequence length="759" mass="76941">MKQELLSSGRGYLTSSGRIDPDKLCWLFARLANEEEATFQARERRKVQEQRRKMHQEAEAAGGSGREGGPAGASWMGDGWVSMGELAPGQSLDEALAGTAWGGNPDVPTAAQFAGDPAALRRELSRRVRERMSDRADAGMAADPVRLAMPGFRGRYYTKCFDAPAPSGPELEQLARRVCASFCRTLCWNLYHYAPLASDLAKYGREALRGTAAAACRPHPPIQPFAQLCSVLPFSSMPTCLPPLLARAAADPADGLAALHGSEAGDVFPQDVSALVDLSGKKWAHTAVVRLPFPDVEAISDFVREQLGSEECRLSEEERRRNQFAPALLLLPEGHPLALHLLQRVDRGNSSGSSGGGGGGAEREAAGAAACEAAQGEGDTGAAAAEDAPDAAAGCASILSLLLPSSAAEGDDSGSQRAGQMAGVLCWPLDLAGQDTPAFAAGLLPGASSSSSISWGGGEALAAPPPAPSRSGRLSRSSSGSRAYWPTADAFVLAGSSWADEVEAEEAEEAAAAAGAAAPAARSVAMASAVAGDTEPPQPAARPHYAPVAAAAAAAVAAAVTPSEAQPDDEAEDWDELMPWLATPARPAEEPAAVLGAAQSAEAAGVVVAAAAEEEEEGADAALSQLEAAEGMVTTLGLPGLVEAGVVPAAKPAQQAGGPAAACQAAAEPPAVGGAEAAACALEAAAAQQTLGPPSQQAGAELRTPAPQEAGLPAKLAAAEAAAGQQPAQAELDTAAATAQAQASAFAELENMLALLGMQ</sequence>
<dbReference type="GO" id="GO:0004534">
    <property type="term" value="F:5'-3' RNA exonuclease activity"/>
    <property type="evidence" value="ECO:0007669"/>
    <property type="project" value="TreeGrafter"/>
</dbReference>
<dbReference type="Pfam" id="PF17846">
    <property type="entry name" value="XRN_M"/>
    <property type="match status" value="1"/>
</dbReference>
<dbReference type="GO" id="GO:0005634">
    <property type="term" value="C:nucleus"/>
    <property type="evidence" value="ECO:0007669"/>
    <property type="project" value="TreeGrafter"/>
</dbReference>
<feature type="region of interest" description="Disordered" evidence="1">
    <location>
        <begin position="42"/>
        <end position="72"/>
    </location>
</feature>
<gene>
    <name evidence="3" type="ORF">COHA_000453</name>
</gene>
<feature type="compositionally biased region" description="Low complexity" evidence="1">
    <location>
        <begin position="469"/>
        <end position="482"/>
    </location>
</feature>
<dbReference type="PANTHER" id="PTHR12341">
    <property type="entry name" value="5'-&gt;3' EXORIBONUCLEASE"/>
    <property type="match status" value="1"/>
</dbReference>
<dbReference type="PANTHER" id="PTHR12341:SF7">
    <property type="entry name" value="5'-3' EXORIBONUCLEASE 1"/>
    <property type="match status" value="1"/>
</dbReference>
<dbReference type="GO" id="GO:0003723">
    <property type="term" value="F:RNA binding"/>
    <property type="evidence" value="ECO:0007669"/>
    <property type="project" value="TreeGrafter"/>
</dbReference>
<protein>
    <recommendedName>
        <fullName evidence="2">Xrn1 helical domain-containing protein</fullName>
    </recommendedName>
</protein>
<dbReference type="AlphaFoldDB" id="A0AAD5DYS0"/>
<dbReference type="InterPro" id="IPR027073">
    <property type="entry name" value="5_3_exoribonuclease"/>
</dbReference>
<feature type="compositionally biased region" description="Basic and acidic residues" evidence="1">
    <location>
        <begin position="46"/>
        <end position="58"/>
    </location>
</feature>
<feature type="region of interest" description="Disordered" evidence="1">
    <location>
        <begin position="454"/>
        <end position="482"/>
    </location>
</feature>
<feature type="compositionally biased region" description="Gly residues" evidence="1">
    <location>
        <begin position="62"/>
        <end position="71"/>
    </location>
</feature>
<dbReference type="GO" id="GO:0000956">
    <property type="term" value="P:nuclear-transcribed mRNA catabolic process"/>
    <property type="evidence" value="ECO:0007669"/>
    <property type="project" value="TreeGrafter"/>
</dbReference>
<keyword evidence="4" id="KW-1185">Reference proteome</keyword>
<dbReference type="Gene3D" id="1.25.40.1050">
    <property type="match status" value="1"/>
</dbReference>
<dbReference type="InterPro" id="IPR041412">
    <property type="entry name" value="Xrn1_helical"/>
</dbReference>
<evidence type="ECO:0000313" key="3">
    <source>
        <dbReference type="EMBL" id="KAI7846087.1"/>
    </source>
</evidence>